<evidence type="ECO:0000256" key="3">
    <source>
        <dbReference type="ARBA" id="ARBA00022692"/>
    </source>
</evidence>
<dbReference type="EMBL" id="KI913963">
    <property type="protein sequence ID" value="ETW01228.1"/>
    <property type="molecule type" value="Genomic_DNA"/>
</dbReference>
<reference evidence="7" key="1">
    <citation type="submission" date="2013-12" db="EMBL/GenBank/DDBJ databases">
        <title>The Genome Sequence of Aphanomyces invadans NJM9701.</title>
        <authorList>
            <consortium name="The Broad Institute Genomics Platform"/>
            <person name="Russ C."/>
            <person name="Tyler B."/>
            <person name="van West P."/>
            <person name="Dieguez-Uribeondo J."/>
            <person name="Young S.K."/>
            <person name="Zeng Q."/>
            <person name="Gargeya S."/>
            <person name="Fitzgerald M."/>
            <person name="Abouelleil A."/>
            <person name="Alvarado L."/>
            <person name="Chapman S.B."/>
            <person name="Gainer-Dewar J."/>
            <person name="Goldberg J."/>
            <person name="Griggs A."/>
            <person name="Gujja S."/>
            <person name="Hansen M."/>
            <person name="Howarth C."/>
            <person name="Imamovic A."/>
            <person name="Ireland A."/>
            <person name="Larimer J."/>
            <person name="McCowan C."/>
            <person name="Murphy C."/>
            <person name="Pearson M."/>
            <person name="Poon T.W."/>
            <person name="Priest M."/>
            <person name="Roberts A."/>
            <person name="Saif S."/>
            <person name="Shea T."/>
            <person name="Sykes S."/>
            <person name="Wortman J."/>
            <person name="Nusbaum C."/>
            <person name="Birren B."/>
        </authorList>
    </citation>
    <scope>NUCLEOTIDE SEQUENCE [LARGE SCALE GENOMIC DNA]</scope>
    <source>
        <strain evidence="7">NJM9701</strain>
    </source>
</reference>
<dbReference type="eggNOG" id="KOG1944">
    <property type="taxonomic scope" value="Eukaryota"/>
</dbReference>
<protein>
    <recommendedName>
        <fullName evidence="8">Protein Mpv17</fullName>
    </recommendedName>
</protein>
<evidence type="ECO:0000256" key="2">
    <source>
        <dbReference type="ARBA" id="ARBA00006824"/>
    </source>
</evidence>
<dbReference type="PANTHER" id="PTHR11266">
    <property type="entry name" value="PEROXISOMAL MEMBRANE PROTEIN 2, PXMP2 MPV17"/>
    <property type="match status" value="1"/>
</dbReference>
<dbReference type="Pfam" id="PF04117">
    <property type="entry name" value="Mpv17_PMP22"/>
    <property type="match status" value="1"/>
</dbReference>
<dbReference type="RefSeq" id="XP_008870226.1">
    <property type="nucleotide sequence ID" value="XM_008872004.1"/>
</dbReference>
<evidence type="ECO:0000256" key="5">
    <source>
        <dbReference type="ARBA" id="ARBA00023136"/>
    </source>
</evidence>
<dbReference type="PANTHER" id="PTHR11266:SF80">
    <property type="entry name" value="PEROXISOMAL MEMBRANE PROTEIN 2"/>
    <property type="match status" value="1"/>
</dbReference>
<sequence>MRFRRPVFVRRLQSLASQTLYTSRARTWTSQYSTLLAKYPLLTKTLTSAALAGVGDIVCQLAIEDADAIDFRRLSVFTAVGGAYIAPLLHVSYGMLNRMFVGVTTTAVLQRVAVDQLVLTPAFFVSYFALMQTLSPTNVTIEDKLRQEWWPTVQANWIVWVPAQLLNFRFIRPSYQVLFSNVVSLFWNAYMSFVSHNEGATASRPHDSAARPP</sequence>
<comment type="subcellular location">
    <subcellularLocation>
        <location evidence="1">Membrane</location>
        <topology evidence="1">Multi-pass membrane protein</topology>
    </subcellularLocation>
</comment>
<keyword evidence="5 6" id="KW-0472">Membrane</keyword>
<evidence type="ECO:0000256" key="4">
    <source>
        <dbReference type="ARBA" id="ARBA00022989"/>
    </source>
</evidence>
<accession>A0A024U6I6</accession>
<name>A0A024U6I6_9STRA</name>
<dbReference type="InterPro" id="IPR007248">
    <property type="entry name" value="Mpv17_PMP22"/>
</dbReference>
<gene>
    <name evidence="7" type="ORF">H310_06814</name>
</gene>
<dbReference type="GO" id="GO:0016020">
    <property type="term" value="C:membrane"/>
    <property type="evidence" value="ECO:0007669"/>
    <property type="project" value="UniProtKB-SubCell"/>
</dbReference>
<comment type="caution">
    <text evidence="6">Lacks conserved residue(s) required for the propagation of feature annotation.</text>
</comment>
<evidence type="ECO:0000256" key="6">
    <source>
        <dbReference type="RuleBase" id="RU363053"/>
    </source>
</evidence>
<evidence type="ECO:0000256" key="1">
    <source>
        <dbReference type="ARBA" id="ARBA00004141"/>
    </source>
</evidence>
<organism evidence="7">
    <name type="scientific">Aphanomyces invadans</name>
    <dbReference type="NCBI Taxonomy" id="157072"/>
    <lineage>
        <taxon>Eukaryota</taxon>
        <taxon>Sar</taxon>
        <taxon>Stramenopiles</taxon>
        <taxon>Oomycota</taxon>
        <taxon>Saprolegniomycetes</taxon>
        <taxon>Saprolegniales</taxon>
        <taxon>Verrucalvaceae</taxon>
        <taxon>Aphanomyces</taxon>
    </lineage>
</organism>
<evidence type="ECO:0008006" key="8">
    <source>
        <dbReference type="Google" id="ProtNLM"/>
    </source>
</evidence>
<dbReference type="GO" id="GO:0005737">
    <property type="term" value="C:cytoplasm"/>
    <property type="evidence" value="ECO:0007669"/>
    <property type="project" value="TreeGrafter"/>
</dbReference>
<comment type="similarity">
    <text evidence="2 6">Belongs to the peroxisomal membrane protein PXMP2/4 family.</text>
</comment>
<dbReference type="STRING" id="157072.A0A024U6I6"/>
<feature type="transmembrane region" description="Helical" evidence="6">
    <location>
        <begin position="75"/>
        <end position="96"/>
    </location>
</feature>
<proteinExistence type="inferred from homology"/>
<dbReference type="VEuPathDB" id="FungiDB:H310_06814"/>
<dbReference type="AlphaFoldDB" id="A0A024U6I6"/>
<keyword evidence="4 6" id="KW-1133">Transmembrane helix</keyword>
<evidence type="ECO:0000313" key="7">
    <source>
        <dbReference type="EMBL" id="ETW01228.1"/>
    </source>
</evidence>
<keyword evidence="3 6" id="KW-0812">Transmembrane</keyword>
<dbReference type="OrthoDB" id="430207at2759"/>
<dbReference type="GeneID" id="20083864"/>